<protein>
    <submittedName>
        <fullName evidence="2">Uncharacterized protein</fullName>
    </submittedName>
</protein>
<organism evidence="2 3">
    <name type="scientific">Erwinia piriflorinigrans CFBP 5888</name>
    <dbReference type="NCBI Taxonomy" id="1161919"/>
    <lineage>
        <taxon>Bacteria</taxon>
        <taxon>Pseudomonadati</taxon>
        <taxon>Pseudomonadota</taxon>
        <taxon>Gammaproteobacteria</taxon>
        <taxon>Enterobacterales</taxon>
        <taxon>Erwiniaceae</taxon>
        <taxon>Erwinia</taxon>
    </lineage>
</organism>
<name>V5ZAT5_9GAMM</name>
<dbReference type="AlphaFoldDB" id="V5ZAT5"/>
<dbReference type="EMBL" id="CAHS01000016">
    <property type="protein sequence ID" value="CCG88059.1"/>
    <property type="molecule type" value="Genomic_DNA"/>
</dbReference>
<evidence type="ECO:0000256" key="1">
    <source>
        <dbReference type="SAM" id="MobiDB-lite"/>
    </source>
</evidence>
<reference evidence="2 3" key="1">
    <citation type="journal article" date="2013" name="Syst. Appl. Microbiol.">
        <title>Phylogenetic position and virulence apparatus of the pear flower necrosis pathogen Erwinia piriflorinigrans CFBP 5888T as assessed by comparative genomics.</title>
        <authorList>
            <person name="Smits T.H."/>
            <person name="Rezzonico F."/>
            <person name="Lopez M.M."/>
            <person name="Blom J."/>
            <person name="Goesmann A."/>
            <person name="Frey J.E."/>
            <person name="Duffy B."/>
        </authorList>
    </citation>
    <scope>NUCLEOTIDE SEQUENCE [LARGE SCALE GENOMIC DNA]</scope>
    <source>
        <strain evidence="3">CFBP5888</strain>
    </source>
</reference>
<sequence length="42" mass="4466">MTNGIKPGIGSCYSPERAEHAKRRPRPYTTAAAFSRQSSGGA</sequence>
<evidence type="ECO:0000313" key="3">
    <source>
        <dbReference type="Proteomes" id="UP000018217"/>
    </source>
</evidence>
<gene>
    <name evidence="2" type="ORF">EPIR_2696</name>
</gene>
<keyword evidence="3" id="KW-1185">Reference proteome</keyword>
<evidence type="ECO:0000313" key="2">
    <source>
        <dbReference type="EMBL" id="CCG88059.1"/>
    </source>
</evidence>
<proteinExistence type="predicted"/>
<comment type="caution">
    <text evidence="2">The sequence shown here is derived from an EMBL/GenBank/DDBJ whole genome shotgun (WGS) entry which is preliminary data.</text>
</comment>
<feature type="region of interest" description="Disordered" evidence="1">
    <location>
        <begin position="1"/>
        <end position="42"/>
    </location>
</feature>
<accession>V5ZAT5</accession>
<dbReference type="Proteomes" id="UP000018217">
    <property type="component" value="Unassembled WGS sequence"/>
</dbReference>